<comment type="caution">
    <text evidence="1">The sequence shown here is derived from an EMBL/GenBank/DDBJ whole genome shotgun (WGS) entry which is preliminary data.</text>
</comment>
<protein>
    <submittedName>
        <fullName evidence="1">Uncharacterized protein</fullName>
    </submittedName>
</protein>
<organism evidence="1 2">
    <name type="scientific">Rotaria socialis</name>
    <dbReference type="NCBI Taxonomy" id="392032"/>
    <lineage>
        <taxon>Eukaryota</taxon>
        <taxon>Metazoa</taxon>
        <taxon>Spiralia</taxon>
        <taxon>Gnathifera</taxon>
        <taxon>Rotifera</taxon>
        <taxon>Eurotatoria</taxon>
        <taxon>Bdelloidea</taxon>
        <taxon>Philodinida</taxon>
        <taxon>Philodinidae</taxon>
        <taxon>Rotaria</taxon>
    </lineage>
</organism>
<dbReference type="Proteomes" id="UP000663873">
    <property type="component" value="Unassembled WGS sequence"/>
</dbReference>
<sequence length="67" mass="7405">SPNLSKLKVKYELVPKKHKASRAPPSTVDFYSSDIIVDNDCVKQALIAIENLTKQITAREILASYGS</sequence>
<gene>
    <name evidence="1" type="ORF">UJA718_LOCUS41960</name>
</gene>
<dbReference type="AlphaFoldDB" id="A0A821PZ26"/>
<accession>A0A821PZ26</accession>
<name>A0A821PZ26_9BILA</name>
<evidence type="ECO:0000313" key="1">
    <source>
        <dbReference type="EMBL" id="CAF4816288.1"/>
    </source>
</evidence>
<reference evidence="1" key="1">
    <citation type="submission" date="2021-02" db="EMBL/GenBank/DDBJ databases">
        <authorList>
            <person name="Nowell W R."/>
        </authorList>
    </citation>
    <scope>NUCLEOTIDE SEQUENCE</scope>
</reference>
<evidence type="ECO:0000313" key="2">
    <source>
        <dbReference type="Proteomes" id="UP000663873"/>
    </source>
</evidence>
<keyword evidence="2" id="KW-1185">Reference proteome</keyword>
<dbReference type="EMBL" id="CAJOBP010051806">
    <property type="protein sequence ID" value="CAF4816288.1"/>
    <property type="molecule type" value="Genomic_DNA"/>
</dbReference>
<feature type="non-terminal residue" evidence="1">
    <location>
        <position position="1"/>
    </location>
</feature>
<proteinExistence type="predicted"/>